<name>A0ABR1RG09_9PEZI</name>
<evidence type="ECO:0000313" key="2">
    <source>
        <dbReference type="EMBL" id="KAK8009138.1"/>
    </source>
</evidence>
<accession>A0ABR1RG09</accession>
<evidence type="ECO:0008006" key="4">
    <source>
        <dbReference type="Google" id="ProtNLM"/>
    </source>
</evidence>
<organism evidence="2 3">
    <name type="scientific">Apiospora marii</name>
    <dbReference type="NCBI Taxonomy" id="335849"/>
    <lineage>
        <taxon>Eukaryota</taxon>
        <taxon>Fungi</taxon>
        <taxon>Dikarya</taxon>
        <taxon>Ascomycota</taxon>
        <taxon>Pezizomycotina</taxon>
        <taxon>Sordariomycetes</taxon>
        <taxon>Xylariomycetidae</taxon>
        <taxon>Amphisphaeriales</taxon>
        <taxon>Apiosporaceae</taxon>
        <taxon>Apiospora</taxon>
    </lineage>
</organism>
<protein>
    <recommendedName>
        <fullName evidence="4">F-box domain-containing protein</fullName>
    </recommendedName>
</protein>
<evidence type="ECO:0000256" key="1">
    <source>
        <dbReference type="SAM" id="MobiDB-lite"/>
    </source>
</evidence>
<feature type="region of interest" description="Disordered" evidence="1">
    <location>
        <begin position="303"/>
        <end position="349"/>
    </location>
</feature>
<sequence>MATAMEAANMDIQQSKCPYLPLEVWTRIISSITDCRYLPRVWLNCRRVSHSFKVATETAFVATHLPHTRIEFETGIAEVLWDVDGNEIWGGGGLVVKFGHLREDGERAVFVGDHAYEKNKSVQLSRGGTLYEKIISDWRDSLMELLEEPAYAINQPRHILFVRREVNDTELPELEVDFDNIEVSVLWKPMLSMLYGEAEYFKWAQKVQSQNEPEAQSCRAKAMGAQAQAGELSMDAFFKYAVRVVSEQAGDAQAEVRRQRLLRWHRKHGTLDDPDVALILEALEERPDLKNASSAMEWAEFDDEYEKGRSEKGKGNFYDGSGYTFLGKTETGPSVDHITDDEDDDEDDD</sequence>
<gene>
    <name evidence="2" type="ORF">PG991_011689</name>
</gene>
<dbReference type="Proteomes" id="UP001396898">
    <property type="component" value="Unassembled WGS sequence"/>
</dbReference>
<evidence type="ECO:0000313" key="3">
    <source>
        <dbReference type="Proteomes" id="UP001396898"/>
    </source>
</evidence>
<dbReference type="EMBL" id="JAQQWI010000016">
    <property type="protein sequence ID" value="KAK8009138.1"/>
    <property type="molecule type" value="Genomic_DNA"/>
</dbReference>
<feature type="compositionally biased region" description="Acidic residues" evidence="1">
    <location>
        <begin position="339"/>
        <end position="349"/>
    </location>
</feature>
<proteinExistence type="predicted"/>
<keyword evidence="3" id="KW-1185">Reference proteome</keyword>
<reference evidence="2 3" key="1">
    <citation type="submission" date="2023-01" db="EMBL/GenBank/DDBJ databases">
        <title>Analysis of 21 Apiospora genomes using comparative genomics revels a genus with tremendous synthesis potential of carbohydrate active enzymes and secondary metabolites.</title>
        <authorList>
            <person name="Sorensen T."/>
        </authorList>
    </citation>
    <scope>NUCLEOTIDE SEQUENCE [LARGE SCALE GENOMIC DNA]</scope>
    <source>
        <strain evidence="2 3">CBS 20057</strain>
    </source>
</reference>
<comment type="caution">
    <text evidence="2">The sequence shown here is derived from an EMBL/GenBank/DDBJ whole genome shotgun (WGS) entry which is preliminary data.</text>
</comment>